<sequence>MTLPRKTELLSPAGSLKNMRYAFAYGADAVYAGQPRYSLRVRNNEFDHQHLALGINEAHALGKQFYVVVNIAAHNAKLKTFIKDLKPVVEMGPDALIMSDPGLIMLVREAFPQMPVHLSVQANAVNWASVRFWQQMGLSRVILSRELSLEEIAEIRQQVPDMELEVFVHGALCMAYSGRCLLSGYMNKRDPNQGACTNACRWEYKAQEGRENELGNIVASTKQGCTDCTGAEQAEPTLGQGAPTDKVFVLEQSTRPGEAMPAFEDEHGTYIMNSKDLRAIQHVAQLVSMGVHSLKIEGRTKSHFYCARTAQAYRRAIDDAVAGKPFSMELMDTLESLANRGYTEGFLRRHVHDQYQNYERGSSVSEQQQFVGEFTGKRISGRAEVQVKNRFAVGDGLELMTPKGNLRFTLTELYGNCGQDLLVAPGDGHVVYLAVPDDLELDYALLLRDLDAVVAAPNQVKASAYPVGEATG</sequence>
<evidence type="ECO:0000256" key="3">
    <source>
        <dbReference type="ARBA" id="ARBA00038374"/>
    </source>
</evidence>
<accession>A0A239I622</accession>
<dbReference type="GO" id="GO:0005829">
    <property type="term" value="C:cytosol"/>
    <property type="evidence" value="ECO:0007669"/>
    <property type="project" value="TreeGrafter"/>
</dbReference>
<dbReference type="GO" id="GO:0008233">
    <property type="term" value="F:peptidase activity"/>
    <property type="evidence" value="ECO:0007669"/>
    <property type="project" value="UniProtKB-KW"/>
</dbReference>
<dbReference type="GO" id="GO:0006508">
    <property type="term" value="P:proteolysis"/>
    <property type="evidence" value="ECO:0007669"/>
    <property type="project" value="UniProtKB-KW"/>
</dbReference>
<evidence type="ECO:0000313" key="6">
    <source>
        <dbReference type="Proteomes" id="UP000242915"/>
    </source>
</evidence>
<dbReference type="Gene3D" id="2.40.30.10">
    <property type="entry name" value="Translation factors"/>
    <property type="match status" value="1"/>
</dbReference>
<evidence type="ECO:0000256" key="1">
    <source>
        <dbReference type="ARBA" id="ARBA00022670"/>
    </source>
</evidence>
<dbReference type="PANTHER" id="PTHR30217">
    <property type="entry name" value="PEPTIDASE U32 FAMILY"/>
    <property type="match status" value="1"/>
</dbReference>
<evidence type="ECO:0000313" key="5">
    <source>
        <dbReference type="EMBL" id="SNS88969.1"/>
    </source>
</evidence>
<keyword evidence="1 5" id="KW-0645">Protease</keyword>
<protein>
    <submittedName>
        <fullName evidence="5">Putative protease</fullName>
    </submittedName>
</protein>
<dbReference type="NCBIfam" id="NF011996">
    <property type="entry name" value="PRK15452.1"/>
    <property type="match status" value="1"/>
</dbReference>
<evidence type="ECO:0000256" key="2">
    <source>
        <dbReference type="ARBA" id="ARBA00022801"/>
    </source>
</evidence>
<keyword evidence="2" id="KW-0378">Hydrolase</keyword>
<feature type="domain" description="Peptidase family U32 C-terminal" evidence="4">
    <location>
        <begin position="367"/>
        <end position="448"/>
    </location>
</feature>
<organism evidence="5 6">
    <name type="scientific">Pseudomonas segetis</name>
    <dbReference type="NCBI Taxonomy" id="298908"/>
    <lineage>
        <taxon>Bacteria</taxon>
        <taxon>Pseudomonadati</taxon>
        <taxon>Pseudomonadota</taxon>
        <taxon>Gammaproteobacteria</taxon>
        <taxon>Pseudomonadales</taxon>
        <taxon>Pseudomonadaceae</taxon>
        <taxon>Pseudomonas</taxon>
    </lineage>
</organism>
<name>A0A239I622_9PSED</name>
<dbReference type="Proteomes" id="UP000242915">
    <property type="component" value="Unassembled WGS sequence"/>
</dbReference>
<proteinExistence type="inferred from homology"/>
<dbReference type="PROSITE" id="PS01276">
    <property type="entry name" value="PEPTIDASE_U32"/>
    <property type="match status" value="1"/>
</dbReference>
<keyword evidence="6" id="KW-1185">Reference proteome</keyword>
<reference evidence="6" key="1">
    <citation type="submission" date="2017-06" db="EMBL/GenBank/DDBJ databases">
        <authorList>
            <person name="Varghese N."/>
            <person name="Submissions S."/>
        </authorList>
    </citation>
    <scope>NUCLEOTIDE SEQUENCE [LARGE SCALE GENOMIC DNA]</scope>
    <source>
        <strain evidence="6">CIP 108523</strain>
    </source>
</reference>
<dbReference type="Pfam" id="PF16325">
    <property type="entry name" value="Peptidase_U32_C"/>
    <property type="match status" value="1"/>
</dbReference>
<dbReference type="EMBL" id="FZOG01000006">
    <property type="protein sequence ID" value="SNS88969.1"/>
    <property type="molecule type" value="Genomic_DNA"/>
</dbReference>
<dbReference type="InterPro" id="IPR001539">
    <property type="entry name" value="Peptidase_U32"/>
</dbReference>
<dbReference type="InterPro" id="IPR032525">
    <property type="entry name" value="Peptidase_U32_C"/>
</dbReference>
<dbReference type="InterPro" id="IPR051454">
    <property type="entry name" value="RNA/ubiquinone_mod_enzymes"/>
</dbReference>
<comment type="similarity">
    <text evidence="3">Belongs to the peptidase U32 family.</text>
</comment>
<dbReference type="RefSeq" id="WP_089360832.1">
    <property type="nucleotide sequence ID" value="NZ_FZOG01000006.1"/>
</dbReference>
<dbReference type="Pfam" id="PF01136">
    <property type="entry name" value="Peptidase_U32"/>
    <property type="match status" value="1"/>
</dbReference>
<gene>
    <name evidence="5" type="ORF">SAMN05216255_3724</name>
</gene>
<evidence type="ECO:0000259" key="4">
    <source>
        <dbReference type="Pfam" id="PF16325"/>
    </source>
</evidence>
<dbReference type="PANTHER" id="PTHR30217:SF6">
    <property type="entry name" value="TRNA HYDROXYLATION PROTEIN P"/>
    <property type="match status" value="1"/>
</dbReference>
<dbReference type="AlphaFoldDB" id="A0A239I622"/>